<dbReference type="EMBL" id="MRCG01000011">
    <property type="protein sequence ID" value="OKH46831.1"/>
    <property type="molecule type" value="Genomic_DNA"/>
</dbReference>
<dbReference type="Pfam" id="PF03724">
    <property type="entry name" value="META"/>
    <property type="match status" value="2"/>
</dbReference>
<organism evidence="2 3">
    <name type="scientific">Phormidium tenue NIES-30</name>
    <dbReference type="NCBI Taxonomy" id="549789"/>
    <lineage>
        <taxon>Bacteria</taxon>
        <taxon>Bacillati</taxon>
        <taxon>Cyanobacteriota</taxon>
        <taxon>Cyanophyceae</taxon>
        <taxon>Oscillatoriophycideae</taxon>
        <taxon>Oscillatoriales</taxon>
        <taxon>Oscillatoriaceae</taxon>
        <taxon>Phormidium</taxon>
    </lineage>
</organism>
<dbReference type="AlphaFoldDB" id="A0A1U7J3J0"/>
<proteinExistence type="predicted"/>
<comment type="caution">
    <text evidence="2">The sequence shown here is derived from an EMBL/GenBank/DDBJ whole genome shotgun (WGS) entry which is preliminary data.</text>
</comment>
<dbReference type="Proteomes" id="UP000185557">
    <property type="component" value="Unassembled WGS sequence"/>
</dbReference>
<dbReference type="PANTHER" id="PTHR35535:SF2">
    <property type="entry name" value="DUF306 DOMAIN-CONTAINING PROTEIN"/>
    <property type="match status" value="1"/>
</dbReference>
<feature type="domain" description="DUF306" evidence="1">
    <location>
        <begin position="54"/>
        <end position="163"/>
    </location>
</feature>
<name>A0A1U7J3J0_9CYAN</name>
<dbReference type="InterPro" id="IPR005184">
    <property type="entry name" value="DUF306_Meta_HslJ"/>
</dbReference>
<gene>
    <name evidence="2" type="ORF">NIES30_15090</name>
</gene>
<sequence>MLATAIELHCYKQLITNVGDFMVSSRLAAVLAAATVTWGATACVAPSSGPGVPPLTGSIWELQQIQMNDGTLLTANPPQNYTAEFDEDGQVFVKADCNRAIGQFTEFADGRITVSLGPTTLAACPEGSISPQFLQAMNNASFFFFQNDDLFVDLKFDSGTMQFSGTPTPALVGTLWKLQQIQFSDGTLLLADQPEHYTAEFLADGTLLVRADCNRGRANFTTTSDRTLQVSPIATTRAACPEGSIGNEFVQALGNSGTYFFQDGNLFVDLAFDSGTIQFSAE</sequence>
<dbReference type="PANTHER" id="PTHR35535">
    <property type="entry name" value="HEAT SHOCK PROTEIN HSLJ"/>
    <property type="match status" value="1"/>
</dbReference>
<reference evidence="2 3" key="1">
    <citation type="submission" date="2016-11" db="EMBL/GenBank/DDBJ databases">
        <title>Draft Genome Sequences of Nine Cyanobacterial Strains from Diverse Habitats.</title>
        <authorList>
            <person name="Zhu T."/>
            <person name="Hou S."/>
            <person name="Lu X."/>
            <person name="Hess W.R."/>
        </authorList>
    </citation>
    <scope>NUCLEOTIDE SEQUENCE [LARGE SCALE GENOMIC DNA]</scope>
    <source>
        <strain evidence="2 3">NIES-30</strain>
    </source>
</reference>
<dbReference type="STRING" id="549789.NIES30_15090"/>
<evidence type="ECO:0000313" key="3">
    <source>
        <dbReference type="Proteomes" id="UP000185557"/>
    </source>
</evidence>
<dbReference type="Gene3D" id="2.40.128.270">
    <property type="match status" value="2"/>
</dbReference>
<evidence type="ECO:0000313" key="2">
    <source>
        <dbReference type="EMBL" id="OKH46831.1"/>
    </source>
</evidence>
<dbReference type="InterPro" id="IPR053147">
    <property type="entry name" value="Hsp_HslJ-like"/>
</dbReference>
<feature type="domain" description="DUF306" evidence="1">
    <location>
        <begin position="170"/>
        <end position="278"/>
    </location>
</feature>
<keyword evidence="3" id="KW-1185">Reference proteome</keyword>
<protein>
    <recommendedName>
        <fullName evidence="1">DUF306 domain-containing protein</fullName>
    </recommendedName>
</protein>
<dbReference type="InterPro" id="IPR038670">
    <property type="entry name" value="HslJ-like_sf"/>
</dbReference>
<accession>A0A1U7J3J0</accession>
<evidence type="ECO:0000259" key="1">
    <source>
        <dbReference type="Pfam" id="PF03724"/>
    </source>
</evidence>